<comment type="caution">
    <text evidence="1">The sequence shown here is derived from an EMBL/GenBank/DDBJ whole genome shotgun (WGS) entry which is preliminary data.</text>
</comment>
<protein>
    <submittedName>
        <fullName evidence="1">Uncharacterized protein</fullName>
    </submittedName>
</protein>
<evidence type="ECO:0000313" key="1">
    <source>
        <dbReference type="EMBL" id="MEX5285995.1"/>
    </source>
</evidence>
<accession>A0ABV3X721</accession>
<name>A0ABV3X721_9FIRM</name>
<dbReference type="RefSeq" id="WP_368847716.1">
    <property type="nucleotide sequence ID" value="NZ_CP194411.1"/>
</dbReference>
<sequence>MKIKRHASSKLQEGMIIDCEIYDEDELRLDALPIVLTMEGGFFELNTLNAFWIESLLTNQEMGA</sequence>
<evidence type="ECO:0000313" key="2">
    <source>
        <dbReference type="Proteomes" id="UP001559623"/>
    </source>
</evidence>
<gene>
    <name evidence="1" type="ORF">QCO44_10205</name>
</gene>
<dbReference type="EMBL" id="JARVLH010000007">
    <property type="protein sequence ID" value="MEX5285995.1"/>
    <property type="molecule type" value="Genomic_DNA"/>
</dbReference>
<proteinExistence type="predicted"/>
<keyword evidence="2" id="KW-1185">Reference proteome</keyword>
<organism evidence="1 2">
    <name type="scientific">Selenomonas sputigena</name>
    <dbReference type="NCBI Taxonomy" id="69823"/>
    <lineage>
        <taxon>Bacteria</taxon>
        <taxon>Bacillati</taxon>
        <taxon>Bacillota</taxon>
        <taxon>Negativicutes</taxon>
        <taxon>Selenomonadales</taxon>
        <taxon>Selenomonadaceae</taxon>
        <taxon>Selenomonas</taxon>
    </lineage>
</organism>
<reference evidence="1 2" key="1">
    <citation type="submission" date="2023-04" db="EMBL/GenBank/DDBJ databases">
        <title>Genome Sequence of Selenomonas sputigena ATCC 33150.</title>
        <authorList>
            <person name="Miller D.P."/>
            <person name="Anvari S."/>
            <person name="Polson S.W."/>
            <person name="Macdonald M."/>
            <person name="Mcdowell J.V."/>
        </authorList>
    </citation>
    <scope>NUCLEOTIDE SEQUENCE [LARGE SCALE GENOMIC DNA]</scope>
    <source>
        <strain evidence="1 2">ATCC 33150</strain>
    </source>
</reference>
<dbReference type="Proteomes" id="UP001559623">
    <property type="component" value="Unassembled WGS sequence"/>
</dbReference>